<sequence length="303" mass="35320">MKVFKFHIGFHKTATTHFQDTLLAMRNDLVNQGMYYEPLDETRQKLSALTPKGKKKMLYDLAPAKLKYLYLRKTNFYLPSHCEHLLLSEENVSGTPLQLLSERLYPQIESKLHFLDVLASQKLDVRVYASIRSFDKVMTGAYITMLRFNPKGAIAAKDYFLELFKHGYRPNWHDLLKRINGITARPFAFKIWTQEDYSKRSSDIIKAFIGDENIAVPTLSRPTSTMTPSYSAIEKIEQMAAKFDKKPANWRQVCDDVYQTFPANNKAEKYTLFSEQEASLLKRLYQEDLQRIDESFPNIFLLQ</sequence>
<dbReference type="Proteomes" id="UP001234343">
    <property type="component" value="Unassembled WGS sequence"/>
</dbReference>
<name>A0ABT7SU68_9ALTE</name>
<evidence type="ECO:0000313" key="2">
    <source>
        <dbReference type="Proteomes" id="UP001234343"/>
    </source>
</evidence>
<dbReference type="RefSeq" id="WP_289363799.1">
    <property type="nucleotide sequence ID" value="NZ_JAUCBP010000002.1"/>
</dbReference>
<evidence type="ECO:0000313" key="1">
    <source>
        <dbReference type="EMBL" id="MDM7859710.1"/>
    </source>
</evidence>
<dbReference type="EMBL" id="JAUCBP010000002">
    <property type="protein sequence ID" value="MDM7859710.1"/>
    <property type="molecule type" value="Genomic_DNA"/>
</dbReference>
<comment type="caution">
    <text evidence="1">The sequence shown here is derived from an EMBL/GenBank/DDBJ whole genome shotgun (WGS) entry which is preliminary data.</text>
</comment>
<keyword evidence="2" id="KW-1185">Reference proteome</keyword>
<gene>
    <name evidence="1" type="ORF">QTP81_03690</name>
</gene>
<protein>
    <recommendedName>
        <fullName evidence="3">Sulfotransferase family protein</fullName>
    </recommendedName>
</protein>
<organism evidence="1 2">
    <name type="scientific">Alteromonas arenosi</name>
    <dbReference type="NCBI Taxonomy" id="3055817"/>
    <lineage>
        <taxon>Bacteria</taxon>
        <taxon>Pseudomonadati</taxon>
        <taxon>Pseudomonadota</taxon>
        <taxon>Gammaproteobacteria</taxon>
        <taxon>Alteromonadales</taxon>
        <taxon>Alteromonadaceae</taxon>
        <taxon>Alteromonas/Salinimonas group</taxon>
        <taxon>Alteromonas</taxon>
    </lineage>
</organism>
<accession>A0ABT7SU68</accession>
<reference evidence="1 2" key="1">
    <citation type="submission" date="2023-06" db="EMBL/GenBank/DDBJ databases">
        <title>Alteromonas sp. ASW11-36 isolated from intertidal sand.</title>
        <authorList>
            <person name="Li Y."/>
        </authorList>
    </citation>
    <scope>NUCLEOTIDE SEQUENCE [LARGE SCALE GENOMIC DNA]</scope>
    <source>
        <strain evidence="1 2">ASW11-36</strain>
    </source>
</reference>
<evidence type="ECO:0008006" key="3">
    <source>
        <dbReference type="Google" id="ProtNLM"/>
    </source>
</evidence>
<proteinExistence type="predicted"/>